<dbReference type="Pfam" id="PF09084">
    <property type="entry name" value="NMT1"/>
    <property type="match status" value="1"/>
</dbReference>
<name>A0A8J2VDT8_9BACL</name>
<sequence length="336" mass="37167">MIRYRISFLLVIIACLAVAACGSPDSGKKDGLETLTVVEVTHSLFYAPQYVAINKGFFKEEGIDVQLIEGFGGDKTMTTLLSGDADIALVGAETAVYVTARGAQNPVVGIAQLTQTDGSFLVSRKPDDDFEWKDLKGKTLLGQRKGGMPEMVSEYVQRKHGLSPHQDVTIIQNVDFKNLGSAYLSGTGDYAQLFEPLASKIEQQGKGYVVASFGKDSGKLPYTVYLTKASTIQENPELLTRYIRAIYKAQQWVDTHSPEEIAEAVAPYFQDTDKEIIVNVLDRYKSQDSWANNPIIDRQEYDHLLEVMDQAGELPGDVSYNEVIHMELAKKAIKKP</sequence>
<organism evidence="6 7">
    <name type="scientific">Marinithermofilum abyssi</name>
    <dbReference type="NCBI Taxonomy" id="1571185"/>
    <lineage>
        <taxon>Bacteria</taxon>
        <taxon>Bacillati</taxon>
        <taxon>Bacillota</taxon>
        <taxon>Bacilli</taxon>
        <taxon>Bacillales</taxon>
        <taxon>Thermoactinomycetaceae</taxon>
        <taxon>Marinithermofilum</taxon>
    </lineage>
</organism>
<dbReference type="Proteomes" id="UP000625210">
    <property type="component" value="Unassembled WGS sequence"/>
</dbReference>
<evidence type="ECO:0000256" key="4">
    <source>
        <dbReference type="SAM" id="SignalP"/>
    </source>
</evidence>
<dbReference type="RefSeq" id="WP_188647761.1">
    <property type="nucleotide sequence ID" value="NZ_BMHQ01000006.1"/>
</dbReference>
<dbReference type="PANTHER" id="PTHR30024:SF47">
    <property type="entry name" value="TAURINE-BINDING PERIPLASMIC PROTEIN"/>
    <property type="match status" value="1"/>
</dbReference>
<feature type="signal peptide" evidence="4">
    <location>
        <begin position="1"/>
        <end position="19"/>
    </location>
</feature>
<dbReference type="EMBL" id="BMHQ01000006">
    <property type="protein sequence ID" value="GGE18316.1"/>
    <property type="molecule type" value="Genomic_DNA"/>
</dbReference>
<dbReference type="GO" id="GO:0042597">
    <property type="term" value="C:periplasmic space"/>
    <property type="evidence" value="ECO:0007669"/>
    <property type="project" value="UniProtKB-SubCell"/>
</dbReference>
<reference evidence="6" key="2">
    <citation type="submission" date="2020-09" db="EMBL/GenBank/DDBJ databases">
        <authorList>
            <person name="Sun Q."/>
            <person name="Zhou Y."/>
        </authorList>
    </citation>
    <scope>NUCLEOTIDE SEQUENCE</scope>
    <source>
        <strain evidence="6">CGMCC 1.15179</strain>
    </source>
</reference>
<protein>
    <submittedName>
        <fullName evidence="6">ABC transporter substrate-binding protein</fullName>
    </submittedName>
</protein>
<dbReference type="AlphaFoldDB" id="A0A8J2VDT8"/>
<dbReference type="Gene3D" id="3.40.190.10">
    <property type="entry name" value="Periplasmic binding protein-like II"/>
    <property type="match status" value="2"/>
</dbReference>
<dbReference type="SUPFAM" id="SSF53850">
    <property type="entry name" value="Periplasmic binding protein-like II"/>
    <property type="match status" value="1"/>
</dbReference>
<comment type="subcellular location">
    <subcellularLocation>
        <location evidence="1">Periplasm</location>
    </subcellularLocation>
</comment>
<keyword evidence="3 4" id="KW-0732">Signal</keyword>
<feature type="domain" description="SsuA/THI5-like" evidence="5">
    <location>
        <begin position="47"/>
        <end position="256"/>
    </location>
</feature>
<comment type="caution">
    <text evidence="6">The sequence shown here is derived from an EMBL/GenBank/DDBJ whole genome shotgun (WGS) entry which is preliminary data.</text>
</comment>
<evidence type="ECO:0000313" key="6">
    <source>
        <dbReference type="EMBL" id="GGE18316.1"/>
    </source>
</evidence>
<comment type="similarity">
    <text evidence="2">Belongs to the bacterial solute-binding protein SsuA/TauA family.</text>
</comment>
<proteinExistence type="inferred from homology"/>
<dbReference type="PANTHER" id="PTHR30024">
    <property type="entry name" value="ALIPHATIC SULFONATES-BINDING PROTEIN-RELATED"/>
    <property type="match status" value="1"/>
</dbReference>
<feature type="chain" id="PRO_5035251907" evidence="4">
    <location>
        <begin position="20"/>
        <end position="336"/>
    </location>
</feature>
<reference evidence="6" key="1">
    <citation type="journal article" date="2014" name="Int. J. Syst. Evol. Microbiol.">
        <title>Complete genome sequence of Corynebacterium casei LMG S-19264T (=DSM 44701T), isolated from a smear-ripened cheese.</title>
        <authorList>
            <consortium name="US DOE Joint Genome Institute (JGI-PGF)"/>
            <person name="Walter F."/>
            <person name="Albersmeier A."/>
            <person name="Kalinowski J."/>
            <person name="Ruckert C."/>
        </authorList>
    </citation>
    <scope>NUCLEOTIDE SEQUENCE</scope>
    <source>
        <strain evidence="6">CGMCC 1.15179</strain>
    </source>
</reference>
<evidence type="ECO:0000256" key="1">
    <source>
        <dbReference type="ARBA" id="ARBA00004418"/>
    </source>
</evidence>
<keyword evidence="7" id="KW-1185">Reference proteome</keyword>
<dbReference type="PROSITE" id="PS51257">
    <property type="entry name" value="PROKAR_LIPOPROTEIN"/>
    <property type="match status" value="1"/>
</dbReference>
<accession>A0A8J2VDT8</accession>
<evidence type="ECO:0000313" key="7">
    <source>
        <dbReference type="Proteomes" id="UP000625210"/>
    </source>
</evidence>
<evidence type="ECO:0000256" key="3">
    <source>
        <dbReference type="ARBA" id="ARBA00022729"/>
    </source>
</evidence>
<gene>
    <name evidence="6" type="ORF">GCM10011571_20200</name>
</gene>
<evidence type="ECO:0000256" key="2">
    <source>
        <dbReference type="ARBA" id="ARBA00010742"/>
    </source>
</evidence>
<evidence type="ECO:0000259" key="5">
    <source>
        <dbReference type="Pfam" id="PF09084"/>
    </source>
</evidence>
<dbReference type="InterPro" id="IPR015168">
    <property type="entry name" value="SsuA/THI5"/>
</dbReference>